<dbReference type="GO" id="GO:0005789">
    <property type="term" value="C:endoplasmic reticulum membrane"/>
    <property type="evidence" value="ECO:0007669"/>
    <property type="project" value="TreeGrafter"/>
</dbReference>
<comment type="subcellular location">
    <subcellularLocation>
        <location evidence="1">Membrane</location>
        <topology evidence="1">Single-pass type I membrane protein</topology>
    </subcellularLocation>
</comment>
<evidence type="ECO:0000313" key="12">
    <source>
        <dbReference type="Proteomes" id="UP000015100"/>
    </source>
</evidence>
<feature type="coiled-coil region" evidence="6">
    <location>
        <begin position="377"/>
        <end position="411"/>
    </location>
</feature>
<feature type="transmembrane region" description="Helical" evidence="8">
    <location>
        <begin position="430"/>
        <end position="451"/>
    </location>
</feature>
<evidence type="ECO:0000313" key="11">
    <source>
        <dbReference type="EMBL" id="EPS38202.1"/>
    </source>
</evidence>
<evidence type="ECO:0000256" key="7">
    <source>
        <dbReference type="SAM" id="MobiDB-lite"/>
    </source>
</evidence>
<dbReference type="GO" id="GO:0000139">
    <property type="term" value="C:Golgi membrane"/>
    <property type="evidence" value="ECO:0007669"/>
    <property type="project" value="TreeGrafter"/>
</dbReference>
<dbReference type="Proteomes" id="UP000015100">
    <property type="component" value="Unassembled WGS sequence"/>
</dbReference>
<dbReference type="PANTHER" id="PTHR12223:SF28">
    <property type="entry name" value="LECTIN, MANNOSE BINDING 1 LIKE"/>
    <property type="match status" value="1"/>
</dbReference>
<evidence type="ECO:0000256" key="9">
    <source>
        <dbReference type="SAM" id="SignalP"/>
    </source>
</evidence>
<evidence type="ECO:0000256" key="6">
    <source>
        <dbReference type="SAM" id="Coils"/>
    </source>
</evidence>
<reference evidence="11 12" key="1">
    <citation type="journal article" date="2013" name="PLoS Genet.">
        <title>Genomic mechanisms accounting for the adaptation to parasitism in nematode-trapping fungi.</title>
        <authorList>
            <person name="Meerupati T."/>
            <person name="Andersson K.M."/>
            <person name="Friman E."/>
            <person name="Kumar D."/>
            <person name="Tunlid A."/>
            <person name="Ahren D."/>
        </authorList>
    </citation>
    <scope>NUCLEOTIDE SEQUENCE [LARGE SCALE GENOMIC DNA]</scope>
    <source>
        <strain evidence="11 12">CBS 200.50</strain>
    </source>
</reference>
<comment type="caution">
    <text evidence="11">The sequence shown here is derived from an EMBL/GenBank/DDBJ whole genome shotgun (WGS) entry which is preliminary data.</text>
</comment>
<keyword evidence="2 8" id="KW-0812">Transmembrane</keyword>
<evidence type="ECO:0000256" key="8">
    <source>
        <dbReference type="SAM" id="Phobius"/>
    </source>
</evidence>
<dbReference type="GO" id="GO:0005537">
    <property type="term" value="F:D-mannose binding"/>
    <property type="evidence" value="ECO:0007669"/>
    <property type="project" value="TreeGrafter"/>
</dbReference>
<dbReference type="GO" id="GO:0005793">
    <property type="term" value="C:endoplasmic reticulum-Golgi intermediate compartment"/>
    <property type="evidence" value="ECO:0007669"/>
    <property type="project" value="TreeGrafter"/>
</dbReference>
<dbReference type="HOGENOM" id="CLU_053733_0_0_1"/>
<dbReference type="Gene3D" id="2.60.120.200">
    <property type="match status" value="1"/>
</dbReference>
<dbReference type="SUPFAM" id="SSF49899">
    <property type="entry name" value="Concanavalin A-like lectins/glucanases"/>
    <property type="match status" value="1"/>
</dbReference>
<keyword evidence="6" id="KW-0175">Coiled coil</keyword>
<evidence type="ECO:0000256" key="4">
    <source>
        <dbReference type="ARBA" id="ARBA00022989"/>
    </source>
</evidence>
<keyword evidence="3 9" id="KW-0732">Signal</keyword>
<dbReference type="PROSITE" id="PS51328">
    <property type="entry name" value="L_LECTIN_LIKE"/>
    <property type="match status" value="1"/>
</dbReference>
<sequence length="463" mass="52303">MAPIRTLLPALGLLLLQAGQAHARAQGYTGADHPFKTDPVYDPYFTFGEERPISKDGGHSIPHFEVIGHPEILSDRVILTPPQPGNQRAAIWSDHSNHNADWEIHVPFRASGPERAQGSLQIWYTLRGASATGTSTIYTAKPFEGFALVIDSFGGTGTIRGFLNDGSLDYSIHHHPQSLAFGQCVANYRNLGRLSDLKISYRTQTGLKVEFDNHLCFESDKVQLPQKYRFGISAVSAENPDSFEVFGFKVATKGKVEQQNDKQPEEHQNDPSKQQRITEEEQRQQRLKEAADHHIRMAGDKHAEYKSQFEYKDEDAKQFKDSLAQFGDLHLRMQALTHQIAEVQRVTGEIAYTVGHAVEMINDLTGHDNHNKLGFNLKNLDDRINGLDRTVQNLERSLRHEGEKIQQLKDHHENLPGHLKEAITTHGPRMGFSISLLVVFQIMLAIAYVFYKRRKGMAPKKYL</sequence>
<organism evidence="11 12">
    <name type="scientific">Dactylellina haptotyla (strain CBS 200.50)</name>
    <name type="common">Nematode-trapping fungus</name>
    <name type="synonym">Monacrosporium haptotylum</name>
    <dbReference type="NCBI Taxonomy" id="1284197"/>
    <lineage>
        <taxon>Eukaryota</taxon>
        <taxon>Fungi</taxon>
        <taxon>Dikarya</taxon>
        <taxon>Ascomycota</taxon>
        <taxon>Pezizomycotina</taxon>
        <taxon>Orbiliomycetes</taxon>
        <taxon>Orbiliales</taxon>
        <taxon>Orbiliaceae</taxon>
        <taxon>Dactylellina</taxon>
    </lineage>
</organism>
<dbReference type="GO" id="GO:0030134">
    <property type="term" value="C:COPII-coated ER to Golgi transport vesicle"/>
    <property type="evidence" value="ECO:0007669"/>
    <property type="project" value="TreeGrafter"/>
</dbReference>
<dbReference type="PANTHER" id="PTHR12223">
    <property type="entry name" value="VESICULAR MANNOSE-BINDING LECTIN"/>
    <property type="match status" value="1"/>
</dbReference>
<dbReference type="EMBL" id="AQGS01000575">
    <property type="protein sequence ID" value="EPS38202.1"/>
    <property type="molecule type" value="Genomic_DNA"/>
</dbReference>
<dbReference type="AlphaFoldDB" id="S8BSH4"/>
<dbReference type="OrthoDB" id="10265193at2759"/>
<dbReference type="InterPro" id="IPR005052">
    <property type="entry name" value="Lectin_leg"/>
</dbReference>
<feature type="region of interest" description="Disordered" evidence="7">
    <location>
        <begin position="255"/>
        <end position="284"/>
    </location>
</feature>
<evidence type="ECO:0000256" key="3">
    <source>
        <dbReference type="ARBA" id="ARBA00022729"/>
    </source>
</evidence>
<evidence type="ECO:0000256" key="2">
    <source>
        <dbReference type="ARBA" id="ARBA00022692"/>
    </source>
</evidence>
<evidence type="ECO:0000256" key="1">
    <source>
        <dbReference type="ARBA" id="ARBA00004479"/>
    </source>
</evidence>
<keyword evidence="5 8" id="KW-0472">Membrane</keyword>
<evidence type="ECO:0000256" key="5">
    <source>
        <dbReference type="ARBA" id="ARBA00023136"/>
    </source>
</evidence>
<dbReference type="GO" id="GO:0006888">
    <property type="term" value="P:endoplasmic reticulum to Golgi vesicle-mediated transport"/>
    <property type="evidence" value="ECO:0007669"/>
    <property type="project" value="TreeGrafter"/>
</dbReference>
<feature type="domain" description="L-type lectin-like" evidence="10">
    <location>
        <begin position="41"/>
        <end position="253"/>
    </location>
</feature>
<accession>S8BSH4</accession>
<dbReference type="Pfam" id="PF03388">
    <property type="entry name" value="Lectin_leg-like"/>
    <property type="match status" value="1"/>
</dbReference>
<protein>
    <recommendedName>
        <fullName evidence="10">L-type lectin-like domain-containing protein</fullName>
    </recommendedName>
</protein>
<dbReference type="InterPro" id="IPR013320">
    <property type="entry name" value="ConA-like_dom_sf"/>
</dbReference>
<gene>
    <name evidence="11" type="ORF">H072_7968</name>
</gene>
<dbReference type="STRING" id="1284197.S8BSH4"/>
<name>S8BSH4_DACHA</name>
<proteinExistence type="predicted"/>
<feature type="compositionally biased region" description="Basic and acidic residues" evidence="7">
    <location>
        <begin position="255"/>
        <end position="270"/>
    </location>
</feature>
<evidence type="ECO:0000259" key="10">
    <source>
        <dbReference type="PROSITE" id="PS51328"/>
    </source>
</evidence>
<dbReference type="eggNOG" id="KOG3838">
    <property type="taxonomic scope" value="Eukaryota"/>
</dbReference>
<reference evidence="12" key="2">
    <citation type="submission" date="2013-04" db="EMBL/GenBank/DDBJ databases">
        <title>Genomic mechanisms accounting for the adaptation to parasitism in nematode-trapping fungi.</title>
        <authorList>
            <person name="Ahren D.G."/>
        </authorList>
    </citation>
    <scope>NUCLEOTIDE SEQUENCE [LARGE SCALE GENOMIC DNA]</scope>
    <source>
        <strain evidence="12">CBS 200.50</strain>
    </source>
</reference>
<keyword evidence="12" id="KW-1185">Reference proteome</keyword>
<dbReference type="OMA" id="WSAEFQF"/>
<dbReference type="InterPro" id="IPR051136">
    <property type="entry name" value="Intracellular_Lectin-GPT"/>
</dbReference>
<feature type="chain" id="PRO_5004561339" description="L-type lectin-like domain-containing protein" evidence="9">
    <location>
        <begin position="24"/>
        <end position="463"/>
    </location>
</feature>
<keyword evidence="4 8" id="KW-1133">Transmembrane helix</keyword>
<feature type="signal peptide" evidence="9">
    <location>
        <begin position="1"/>
        <end position="23"/>
    </location>
</feature>